<evidence type="ECO:0000259" key="1">
    <source>
        <dbReference type="Pfam" id="PF23036"/>
    </source>
</evidence>
<dbReference type="InterPro" id="IPR056913">
    <property type="entry name" value="TRAPPC10/Trs130_N"/>
</dbReference>
<evidence type="ECO:0000313" key="3">
    <source>
        <dbReference type="Proteomes" id="UP001651158"/>
    </source>
</evidence>
<keyword evidence="3" id="KW-1185">Reference proteome</keyword>
<name>A0ABR4QN88_9CEST</name>
<gene>
    <name evidence="2" type="ORF">TcWFU_000324</name>
</gene>
<proteinExistence type="predicted"/>
<organism evidence="2 3">
    <name type="scientific">Taenia crassiceps</name>
    <dbReference type="NCBI Taxonomy" id="6207"/>
    <lineage>
        <taxon>Eukaryota</taxon>
        <taxon>Metazoa</taxon>
        <taxon>Spiralia</taxon>
        <taxon>Lophotrochozoa</taxon>
        <taxon>Platyhelminthes</taxon>
        <taxon>Cestoda</taxon>
        <taxon>Eucestoda</taxon>
        <taxon>Cyclophyllidea</taxon>
        <taxon>Taeniidae</taxon>
        <taxon>Taenia</taxon>
    </lineage>
</organism>
<evidence type="ECO:0000313" key="2">
    <source>
        <dbReference type="EMBL" id="KAL5111140.1"/>
    </source>
</evidence>
<accession>A0ABR4QN88</accession>
<dbReference type="Pfam" id="PF23036">
    <property type="entry name" value="TRAPPC10_1st"/>
    <property type="match status" value="1"/>
</dbReference>
<comment type="caution">
    <text evidence="2">The sequence shown here is derived from an EMBL/GenBank/DDBJ whole genome shotgun (WGS) entry which is preliminary data.</text>
</comment>
<dbReference type="InterPro" id="IPR045126">
    <property type="entry name" value="TRAPPC10/Trs130"/>
</dbReference>
<dbReference type="PANTHER" id="PTHR13251:SF3">
    <property type="entry name" value="TRAFFICKING PROTEIN PARTICLE COMPLEX SUBUNIT 10"/>
    <property type="match status" value="1"/>
</dbReference>
<feature type="domain" description="TRAPPC10/Trs130 N-terminal" evidence="1">
    <location>
        <begin position="5"/>
        <end position="308"/>
    </location>
</feature>
<dbReference type="PANTHER" id="PTHR13251">
    <property type="entry name" value="EPILEPSY HOLOPROSENCEPHALY CANDIDATE 1/TMEM1"/>
    <property type="match status" value="1"/>
</dbReference>
<sequence length="1570" mass="175718">MDVDSRPIIYYYGDESAKDHVQEFRSSGLAAQPVQWSRHPNQPSQSVHVDPNFLPLHFSVDEHSDLDNQSTYPAIYIFFCPNDPHYYADRGMKDFGKWFRFLLSNKLEEWLVITITDKSKKISSRNSVVTKLKNDFSIDFSDHLHDLPSDYEAYPGTLQTLNVKLRNAVIRVFNTTLDAMDNRAEKLAANRHDKDWDFMEYFLCMEEIASLYSCMNLYEEALECMEKAENCLYSALANAAGNGVNRWVRDLLSNSCDNLLDEPTIISTYASPQRVERVRRRKANLFEMHAHILTRECILLQALDRITELPACAVRNIRLCTKEARDLNVMVPTLQLYFWIFISTLQTLEIFRRGTPCVPKTEDFIYLRRKFLHANKLLQYPLPAGTTSATANPASFLSTDEDSNCPSNASELSVSTLISARFKAMESLDLLEDVSLQTEGTFNVLARAVLASVAADDHARSGRTTLQSQALVGTSRWTVDLWRHACVALARLGRCTNLWPDPAHRTRDARPDSARNVMLHSIMNSLNNFTSYNPSTPESTRFSFGGSFGAQLSIAFVSPESFEEVYRKFVGVCIFFQSCSRAKRGSVCMSLELADFYRDAGKFLKAESLYHRATKIFLKESWTELATYSLLQQAFCQGVQWRTESADTIEASVFRRYVQTALILAITPTKSLHQCYDLLKRHGSYFADLFGEATTDAKGAAAEVEILPPWWPEDWWTHALETVAEHYARVAPPPAPAETLTLHRPPVPLAVRSLWPLFRLLSIDLEEANPHTHRQVIRLHLRLTGVRPMLLRVSVGARPTTSEDWSVPPLSCEVNKKCGNDPVKFFNVDLSSEGARVGIISSTSDASSAASAEFGGGRGRDGFAPPPSAAVAPTAPVLLDSSASKESVMQRLFRRTSARGRSSHVLFKRSSDNTRTANSQSADIRPLKRPTSIDFLNYRGRLNTLDRVNPLPCDSILDGLTLSSDYDHFAPNSTGTPENASTIEDSVFSDAKLIRHHKKGFSLSDLPNFIQSFKMPKNEDSSRNHADTNGAPVPVVTTKAVVIEKNDVFFYPRCHSTNLFHCRLHESAKEPIEDKDNVLTFQPGDNYLIMETANYGFHLPGEISIAVYNDSRSAANNSPIFIFSSFISPEQHGSTWSNEALLERLLPRVEQVEVLQLSKMYSFPGSPKKASALVMRDMKQPVFLTVRVGALSIELQTSGNGVDNATGLRLHRYPHTEALYEAVWGQNYTIEPSEKEEVEKPIALSDLGDLVVAPGEPPLPSPLLYTPGTRLCPRSSFLLRPKPNERIAFILPSGRPYPVDLIPIGVLIFKAKVFAFRSKHFLVQLRVQVRDTTWPVLGSVDEREGSPHLNPFYCQERVAFRFSSPEMVIKPFCDAPSQSPPSLPPPLRGSLVQGPQRSVSVVEFAPPSPAATSIAASSILHHHFLPNSREVGNSVFFPPKVMEGTAVCNASTPSGATVNIETAPTQDSFSDPQHPIQLVEPSNFEWIASYGRPLTISWTVQMDYLNRLLRPFPKSDKTGVAADFTLLAGTNYDKVRPRLRYSCNLMVIVEKSAQQNGFGGIFTRNNQNHL</sequence>
<reference evidence="2 3" key="1">
    <citation type="journal article" date="2022" name="Front. Cell. Infect. Microbiol.">
        <title>The Genomes of Two Strains of Taenia crassiceps the Animal Model for the Study of Human Cysticercosis.</title>
        <authorList>
            <person name="Bobes R.J."/>
            <person name="Estrada K."/>
            <person name="Rios-Valencia D.G."/>
            <person name="Calderon-Gallegos A."/>
            <person name="de la Torre P."/>
            <person name="Carrero J.C."/>
            <person name="Sanchez-Flores A."/>
            <person name="Laclette J.P."/>
        </authorList>
    </citation>
    <scope>NUCLEOTIDE SEQUENCE [LARGE SCALE GENOMIC DNA]</scope>
    <source>
        <strain evidence="2">WFUcys</strain>
    </source>
</reference>
<dbReference type="EMBL" id="JAKROA010000001">
    <property type="protein sequence ID" value="KAL5111140.1"/>
    <property type="molecule type" value="Genomic_DNA"/>
</dbReference>
<protein>
    <recommendedName>
        <fullName evidence="1">TRAPPC10/Trs130 N-terminal domain-containing protein</fullName>
    </recommendedName>
</protein>
<dbReference type="Proteomes" id="UP001651158">
    <property type="component" value="Unassembled WGS sequence"/>
</dbReference>